<evidence type="ECO:0000259" key="7">
    <source>
        <dbReference type="Pfam" id="PF02770"/>
    </source>
</evidence>
<evidence type="ECO:0000256" key="2">
    <source>
        <dbReference type="ARBA" id="ARBA00009347"/>
    </source>
</evidence>
<dbReference type="InterPro" id="IPR006089">
    <property type="entry name" value="Acyl-CoA_DH_CS"/>
</dbReference>
<dbReference type="EMBL" id="CABVQD010000043">
    <property type="protein sequence ID" value="VWC41927.1"/>
    <property type="molecule type" value="Genomic_DNA"/>
</dbReference>
<dbReference type="Gene3D" id="1.20.140.10">
    <property type="entry name" value="Butyryl-CoA Dehydrogenase, subunit A, domain 3"/>
    <property type="match status" value="1"/>
</dbReference>
<dbReference type="InterPro" id="IPR009075">
    <property type="entry name" value="AcylCo_DH/oxidase_C"/>
</dbReference>
<reference evidence="8 9" key="1">
    <citation type="submission" date="2019-09" db="EMBL/GenBank/DDBJ databases">
        <authorList>
            <person name="Depoorter E."/>
        </authorList>
    </citation>
    <scope>NUCLEOTIDE SEQUENCE [LARGE SCALE GENOMIC DNA]</scope>
    <source>
        <strain evidence="8">LMG 30113</strain>
    </source>
</reference>
<accession>A0A6J5F387</accession>
<dbReference type="PROSITE" id="PS00072">
    <property type="entry name" value="ACYL_COA_DH_1"/>
    <property type="match status" value="1"/>
</dbReference>
<dbReference type="Pfam" id="PF00441">
    <property type="entry name" value="Acyl-CoA_dh_1"/>
    <property type="match status" value="1"/>
</dbReference>
<dbReference type="Pfam" id="PF02770">
    <property type="entry name" value="Acyl-CoA_dh_M"/>
    <property type="match status" value="1"/>
</dbReference>
<dbReference type="SUPFAM" id="SSF47203">
    <property type="entry name" value="Acyl-CoA dehydrogenase C-terminal domain-like"/>
    <property type="match status" value="1"/>
</dbReference>
<dbReference type="InterPro" id="IPR009100">
    <property type="entry name" value="AcylCoA_DH/oxidase_NM_dom_sf"/>
</dbReference>
<keyword evidence="3" id="KW-0285">Flavoprotein</keyword>
<comment type="similarity">
    <text evidence="2">Belongs to the acyl-CoA dehydrogenase family.</text>
</comment>
<dbReference type="Proteomes" id="UP000494330">
    <property type="component" value="Unassembled WGS sequence"/>
</dbReference>
<evidence type="ECO:0000256" key="4">
    <source>
        <dbReference type="ARBA" id="ARBA00022827"/>
    </source>
</evidence>
<keyword evidence="4" id="KW-0274">FAD</keyword>
<feature type="domain" description="Acyl-CoA dehydrogenase/oxidase C-terminal" evidence="6">
    <location>
        <begin position="227"/>
        <end position="376"/>
    </location>
</feature>
<gene>
    <name evidence="8" type="ORF">BPA30113_06987</name>
</gene>
<dbReference type="AlphaFoldDB" id="A0A6J5F387"/>
<dbReference type="InterPro" id="IPR036250">
    <property type="entry name" value="AcylCo_DH-like_C"/>
</dbReference>
<dbReference type="PANTHER" id="PTHR43884:SF12">
    <property type="entry name" value="ISOVALERYL-COA DEHYDROGENASE, MITOCHONDRIAL-RELATED"/>
    <property type="match status" value="1"/>
</dbReference>
<sequence>MVDFTLTPRDEHLVSMAREDAKIARKYARYYDQNHEELEPVALPESADRPDPYALLDADPAGTSGPIVTQSLLFLEHPDVRMRRDTSRFLGTRIIEYAGTPDQVDRFGDKLLSIAISEPGAGSDPRAMAGHARYDEATNEWVLNGEKIYCSGFGEAAGAVVLLKGPPDERGIRPFHSFVVEKNMPGLVLLGQVDKMGIRAWDTADFVLQDCRVPPTHKLDTDLKRTLMVFNGSRAMVTAFGLKTARNLLDEVRDTLLDEGRAIDYECGRNARSAVQDRIIALEALHDATELMILHAKWAEQQNGVTDERTMIEASMAKALGGTATRRISQDCMEILGPLALTEARLAEKWFRDARIFDIFEGAGEVNRLIVARWLLGYSNKELN</sequence>
<dbReference type="CDD" id="cd00567">
    <property type="entry name" value="ACAD"/>
    <property type="match status" value="1"/>
</dbReference>
<keyword evidence="9" id="KW-1185">Reference proteome</keyword>
<proteinExistence type="inferred from homology"/>
<evidence type="ECO:0000256" key="3">
    <source>
        <dbReference type="ARBA" id="ARBA00022630"/>
    </source>
</evidence>
<dbReference type="InterPro" id="IPR006091">
    <property type="entry name" value="Acyl-CoA_Oxase/DH_mid-dom"/>
</dbReference>
<feature type="domain" description="Acyl-CoA oxidase/dehydrogenase middle" evidence="7">
    <location>
        <begin position="114"/>
        <end position="211"/>
    </location>
</feature>
<evidence type="ECO:0000259" key="6">
    <source>
        <dbReference type="Pfam" id="PF00441"/>
    </source>
</evidence>
<dbReference type="PANTHER" id="PTHR43884">
    <property type="entry name" value="ACYL-COA DEHYDROGENASE"/>
    <property type="match status" value="1"/>
</dbReference>
<evidence type="ECO:0000256" key="1">
    <source>
        <dbReference type="ARBA" id="ARBA00001974"/>
    </source>
</evidence>
<feature type="region of interest" description="Disordered" evidence="5">
    <location>
        <begin position="43"/>
        <end position="62"/>
    </location>
</feature>
<organism evidence="8 9">
    <name type="scientific">Burkholderia paludis</name>
    <dbReference type="NCBI Taxonomy" id="1506587"/>
    <lineage>
        <taxon>Bacteria</taxon>
        <taxon>Pseudomonadati</taxon>
        <taxon>Pseudomonadota</taxon>
        <taxon>Betaproteobacteria</taxon>
        <taxon>Burkholderiales</taxon>
        <taxon>Burkholderiaceae</taxon>
        <taxon>Burkholderia</taxon>
        <taxon>Burkholderia cepacia complex</taxon>
    </lineage>
</organism>
<comment type="cofactor">
    <cofactor evidence="1">
        <name>FAD</name>
        <dbReference type="ChEBI" id="CHEBI:57692"/>
    </cofactor>
</comment>
<evidence type="ECO:0000313" key="8">
    <source>
        <dbReference type="EMBL" id="VWC41927.1"/>
    </source>
</evidence>
<evidence type="ECO:0000313" key="9">
    <source>
        <dbReference type="Proteomes" id="UP000494330"/>
    </source>
</evidence>
<dbReference type="InterPro" id="IPR046373">
    <property type="entry name" value="Acyl-CoA_Oxase/DH_mid-dom_sf"/>
</dbReference>
<dbReference type="GO" id="GO:0003995">
    <property type="term" value="F:acyl-CoA dehydrogenase activity"/>
    <property type="evidence" value="ECO:0007669"/>
    <property type="project" value="InterPro"/>
</dbReference>
<dbReference type="SUPFAM" id="SSF56645">
    <property type="entry name" value="Acyl-CoA dehydrogenase NM domain-like"/>
    <property type="match status" value="1"/>
</dbReference>
<name>A0A6J5F387_9BURK</name>
<dbReference type="RefSeq" id="WP_034199892.1">
    <property type="nucleotide sequence ID" value="NZ_CABVQD010000043.1"/>
</dbReference>
<protein>
    <submittedName>
        <fullName evidence="8">Acyl-CoA dehydrogenase</fullName>
    </submittedName>
</protein>
<dbReference type="Gene3D" id="2.40.110.10">
    <property type="entry name" value="Butyryl-CoA Dehydrogenase, subunit A, domain 2"/>
    <property type="match status" value="1"/>
</dbReference>
<evidence type="ECO:0000256" key="5">
    <source>
        <dbReference type="SAM" id="MobiDB-lite"/>
    </source>
</evidence>